<dbReference type="AlphaFoldDB" id="A0A1J7IR18"/>
<feature type="region of interest" description="Disordered" evidence="1">
    <location>
        <begin position="1"/>
        <end position="25"/>
    </location>
</feature>
<proteinExistence type="predicted"/>
<reference evidence="2 3" key="1">
    <citation type="submission" date="2016-10" db="EMBL/GenBank/DDBJ databases">
        <title>Draft genome sequence of Coniochaeta ligniaria NRRL30616, a lignocellulolytic fungus for bioabatement of inhibitors in plant biomass hydrolysates.</title>
        <authorList>
            <consortium name="DOE Joint Genome Institute"/>
            <person name="Jimenez D.J."/>
            <person name="Hector R.E."/>
            <person name="Riley R."/>
            <person name="Sun H."/>
            <person name="Grigoriev I.V."/>
            <person name="Van Elsas J.D."/>
            <person name="Nichols N.N."/>
        </authorList>
    </citation>
    <scope>NUCLEOTIDE SEQUENCE [LARGE SCALE GENOMIC DNA]</scope>
    <source>
        <strain evidence="2 3">NRRL 30616</strain>
    </source>
</reference>
<accession>A0A1J7IR18</accession>
<dbReference type="EMBL" id="KV875106">
    <property type="protein sequence ID" value="OIW23537.1"/>
    <property type="molecule type" value="Genomic_DNA"/>
</dbReference>
<evidence type="ECO:0000313" key="2">
    <source>
        <dbReference type="EMBL" id="OIW23537.1"/>
    </source>
</evidence>
<protein>
    <submittedName>
        <fullName evidence="2">Uncharacterized protein</fullName>
    </submittedName>
</protein>
<organism evidence="2 3">
    <name type="scientific">Coniochaeta ligniaria NRRL 30616</name>
    <dbReference type="NCBI Taxonomy" id="1408157"/>
    <lineage>
        <taxon>Eukaryota</taxon>
        <taxon>Fungi</taxon>
        <taxon>Dikarya</taxon>
        <taxon>Ascomycota</taxon>
        <taxon>Pezizomycotina</taxon>
        <taxon>Sordariomycetes</taxon>
        <taxon>Sordariomycetidae</taxon>
        <taxon>Coniochaetales</taxon>
        <taxon>Coniochaetaceae</taxon>
        <taxon>Coniochaeta</taxon>
    </lineage>
</organism>
<dbReference type="InParanoid" id="A0A1J7IR18"/>
<dbReference type="OrthoDB" id="5402147at2759"/>
<keyword evidence="3" id="KW-1185">Reference proteome</keyword>
<evidence type="ECO:0000256" key="1">
    <source>
        <dbReference type="SAM" id="MobiDB-lite"/>
    </source>
</evidence>
<dbReference type="Proteomes" id="UP000182658">
    <property type="component" value="Unassembled WGS sequence"/>
</dbReference>
<name>A0A1J7IR18_9PEZI</name>
<feature type="compositionally biased region" description="Basic and acidic residues" evidence="1">
    <location>
        <begin position="200"/>
        <end position="228"/>
    </location>
</feature>
<dbReference type="STRING" id="1408157.A0A1J7IR18"/>
<evidence type="ECO:0000313" key="3">
    <source>
        <dbReference type="Proteomes" id="UP000182658"/>
    </source>
</evidence>
<sequence>MAFHQPTRPALQRVSRLDTTERDSEDLAAQTYRDTEASQTWVLFSPPTDAGTTASYLSSVQESQQTPGRSRVSDVGSFNTVARSEAISGHYNLGAHSVFEESIAEEDAELDSLDSHLPDFRSLPSPYSQLSSQQQAVPHTVPVLPGHDGLGSFQLDTQAISSDVQEQLYAFERFNPRRIKRRRESLDLAQQALEQEDAQQADRNRRIEAWRLEHSRKRRDGEDNPKHR</sequence>
<feature type="region of interest" description="Disordered" evidence="1">
    <location>
        <begin position="192"/>
        <end position="228"/>
    </location>
</feature>
<gene>
    <name evidence="2" type="ORF">CONLIGDRAFT_649567</name>
</gene>